<dbReference type="Proteomes" id="UP000001369">
    <property type="component" value="Chromosome"/>
</dbReference>
<gene>
    <name evidence="7" type="ordered locus">SULAZ_1719</name>
</gene>
<name>C1DX39_SULAA</name>
<feature type="domain" description="Yip1" evidence="6">
    <location>
        <begin position="6"/>
        <end position="205"/>
    </location>
</feature>
<dbReference type="HOGENOM" id="CLU_1277079_0_0_0"/>
<evidence type="ECO:0000256" key="3">
    <source>
        <dbReference type="ARBA" id="ARBA00022989"/>
    </source>
</evidence>
<dbReference type="AlphaFoldDB" id="C1DX39"/>
<dbReference type="OrthoDB" id="12221at2"/>
<dbReference type="KEGG" id="saf:SULAZ_1719"/>
<evidence type="ECO:0000256" key="5">
    <source>
        <dbReference type="SAM" id="Phobius"/>
    </source>
</evidence>
<evidence type="ECO:0000256" key="2">
    <source>
        <dbReference type="ARBA" id="ARBA00022692"/>
    </source>
</evidence>
<dbReference type="GO" id="GO:0016020">
    <property type="term" value="C:membrane"/>
    <property type="evidence" value="ECO:0007669"/>
    <property type="project" value="UniProtKB-SubCell"/>
</dbReference>
<evidence type="ECO:0000259" key="6">
    <source>
        <dbReference type="Pfam" id="PF04893"/>
    </source>
</evidence>
<feature type="transmembrane region" description="Helical" evidence="5">
    <location>
        <begin position="158"/>
        <end position="180"/>
    </location>
</feature>
<evidence type="ECO:0000313" key="7">
    <source>
        <dbReference type="EMBL" id="ACN99594.1"/>
    </source>
</evidence>
<sequence>MESLLKIYLNPKENLKQIKEKPLSYSSLILLLIPFSLFPVIGYLIGFTVLRSNYISSINQFIDLLKADPKADPSTIEYMNKILNMLQSSDYSKMFIFLGIVWLFEIFKPVFLSALVFFFGKSFGGEEDPLKVFNLVGVSIIPVWVAGLSYMVNSPVNAFLMFLSSFYMFYLIFIGSEKVLNVPSENSKNFQFIIVIVIFYVILSGIIGMLQTNLIKSLL</sequence>
<feature type="transmembrane region" description="Helical" evidence="5">
    <location>
        <begin position="192"/>
        <end position="210"/>
    </location>
</feature>
<keyword evidence="2 5" id="KW-0812">Transmembrane</keyword>
<keyword evidence="3 5" id="KW-1133">Transmembrane helix</keyword>
<proteinExistence type="predicted"/>
<dbReference type="InterPro" id="IPR006977">
    <property type="entry name" value="Yip1_dom"/>
</dbReference>
<dbReference type="RefSeq" id="WP_012674906.1">
    <property type="nucleotide sequence ID" value="NC_012438.1"/>
</dbReference>
<evidence type="ECO:0000256" key="1">
    <source>
        <dbReference type="ARBA" id="ARBA00004141"/>
    </source>
</evidence>
<feature type="transmembrane region" description="Helical" evidence="5">
    <location>
        <begin position="94"/>
        <end position="120"/>
    </location>
</feature>
<dbReference type="STRING" id="204536.SULAZ_1719"/>
<keyword evidence="4 5" id="KW-0472">Membrane</keyword>
<evidence type="ECO:0000256" key="4">
    <source>
        <dbReference type="ARBA" id="ARBA00023136"/>
    </source>
</evidence>
<keyword evidence="8" id="KW-1185">Reference proteome</keyword>
<feature type="transmembrane region" description="Helical" evidence="5">
    <location>
        <begin position="28"/>
        <end position="50"/>
    </location>
</feature>
<feature type="transmembrane region" description="Helical" evidence="5">
    <location>
        <begin position="132"/>
        <end position="152"/>
    </location>
</feature>
<organism evidence="7 8">
    <name type="scientific">Sulfurihydrogenibium azorense (strain DSM 15241 / OCM 825 / Az-Fu1)</name>
    <dbReference type="NCBI Taxonomy" id="204536"/>
    <lineage>
        <taxon>Bacteria</taxon>
        <taxon>Pseudomonadati</taxon>
        <taxon>Aquificota</taxon>
        <taxon>Aquificia</taxon>
        <taxon>Aquificales</taxon>
        <taxon>Hydrogenothermaceae</taxon>
        <taxon>Sulfurihydrogenibium</taxon>
    </lineage>
</organism>
<accession>C1DX39</accession>
<protein>
    <recommendedName>
        <fullName evidence="6">Yip1 domain-containing protein</fullName>
    </recommendedName>
</protein>
<reference evidence="7 8" key="1">
    <citation type="journal article" date="2009" name="J. Bacteriol.">
        <title>Complete and draft genome sequences of six members of the Aquificales.</title>
        <authorList>
            <person name="Reysenbach A.L."/>
            <person name="Hamamura N."/>
            <person name="Podar M."/>
            <person name="Griffiths E."/>
            <person name="Ferreira S."/>
            <person name="Hochstein R."/>
            <person name="Heidelberg J."/>
            <person name="Johnson J."/>
            <person name="Mead D."/>
            <person name="Pohorille A."/>
            <person name="Sarmiento M."/>
            <person name="Schweighofer K."/>
            <person name="Seshadri R."/>
            <person name="Voytek M.A."/>
        </authorList>
    </citation>
    <scope>NUCLEOTIDE SEQUENCE [LARGE SCALE GENOMIC DNA]</scope>
    <source>
        <strain evidence="8">Az-Fu1 / DSM 15241 / OCM 825</strain>
    </source>
</reference>
<dbReference type="Pfam" id="PF04893">
    <property type="entry name" value="Yip1"/>
    <property type="match status" value="1"/>
</dbReference>
<evidence type="ECO:0000313" key="8">
    <source>
        <dbReference type="Proteomes" id="UP000001369"/>
    </source>
</evidence>
<comment type="subcellular location">
    <subcellularLocation>
        <location evidence="1">Membrane</location>
        <topology evidence="1">Multi-pass membrane protein</topology>
    </subcellularLocation>
</comment>
<dbReference type="EMBL" id="CP001229">
    <property type="protein sequence ID" value="ACN99594.1"/>
    <property type="molecule type" value="Genomic_DNA"/>
</dbReference>